<dbReference type="SUPFAM" id="SSF50630">
    <property type="entry name" value="Acid proteases"/>
    <property type="match status" value="1"/>
</dbReference>
<evidence type="ECO:0000313" key="3">
    <source>
        <dbReference type="EMBL" id="CAD2175240.1"/>
    </source>
</evidence>
<dbReference type="GO" id="GO:0004190">
    <property type="term" value="F:aspartic-type endopeptidase activity"/>
    <property type="evidence" value="ECO:0007669"/>
    <property type="project" value="InterPro"/>
</dbReference>
<gene>
    <name evidence="3" type="ORF">MENT_LOCUS26956</name>
</gene>
<dbReference type="PANTHER" id="PTHR47966">
    <property type="entry name" value="BETA-SITE APP-CLEAVING ENZYME, ISOFORM A-RELATED"/>
    <property type="match status" value="1"/>
</dbReference>
<dbReference type="InterPro" id="IPR034164">
    <property type="entry name" value="Pepsin-like_dom"/>
</dbReference>
<name>A0A6V7VJX3_MELEN</name>
<dbReference type="GO" id="GO:0005764">
    <property type="term" value="C:lysosome"/>
    <property type="evidence" value="ECO:0007669"/>
    <property type="project" value="TreeGrafter"/>
</dbReference>
<dbReference type="AlphaFoldDB" id="A0A6V7VJX3"/>
<dbReference type="EMBL" id="CAJEWN010000250">
    <property type="protein sequence ID" value="CAD2175240.1"/>
    <property type="molecule type" value="Genomic_DNA"/>
</dbReference>
<dbReference type="InterPro" id="IPR021109">
    <property type="entry name" value="Peptidase_aspartic_dom_sf"/>
</dbReference>
<feature type="domain" description="Peptidase A1" evidence="2">
    <location>
        <begin position="34"/>
        <end position="375"/>
    </location>
</feature>
<sequence length="395" mass="44309">MVILPTKSCITITTKRITKNSVGSLELNSIEHNRWGSVYVGNPAKEFQLLFQLNSTDFWLINENANLGFKEKDRTKQRYNKNKSSSSKLIKEGVKEGNINGILFQDNIEIGNIKIQNITFVSGITGFPNYLEFLDEIDGVFGLSPLKTEKSFLNLIFKEVNKPIITLYTRGVISGDSDVSVGIGSVTLGSENEKDCAAGSYKHAKLSGNEWATDLNLIKIGNDKINVGNEMIKAKKTQNIPKLRIVDGALYMYAPKEQLDKIAIGLGVLNISKNVSDFYLLPLEKCQQEKTMPNVVLNVGDLQNKKINVVLKPKQYMELYEEEHGDEAITETCRLLFLPNEGMKGFDNNDWNMGELFMLNRCVSLNFDEGTIGFADKINNLEDKLEEIEDAVDNI</sequence>
<dbReference type="PANTHER" id="PTHR47966:SF51">
    <property type="entry name" value="BETA-SITE APP-CLEAVING ENZYME, ISOFORM A-RELATED"/>
    <property type="match status" value="1"/>
</dbReference>
<dbReference type="GO" id="GO:0006508">
    <property type="term" value="P:proteolysis"/>
    <property type="evidence" value="ECO:0007669"/>
    <property type="project" value="InterPro"/>
</dbReference>
<dbReference type="Gene3D" id="2.40.70.10">
    <property type="entry name" value="Acid Proteases"/>
    <property type="match status" value="2"/>
</dbReference>
<comment type="similarity">
    <text evidence="1">Belongs to the peptidase A1 family.</text>
</comment>
<dbReference type="OrthoDB" id="5820000at2759"/>
<dbReference type="CDD" id="cd05471">
    <property type="entry name" value="pepsin_like"/>
    <property type="match status" value="1"/>
</dbReference>
<proteinExistence type="inferred from homology"/>
<reference evidence="3 4" key="1">
    <citation type="submission" date="2020-08" db="EMBL/GenBank/DDBJ databases">
        <authorList>
            <person name="Koutsovoulos G."/>
            <person name="Danchin GJ E."/>
        </authorList>
    </citation>
    <scope>NUCLEOTIDE SEQUENCE [LARGE SCALE GENOMIC DNA]</scope>
</reference>
<dbReference type="Proteomes" id="UP000580250">
    <property type="component" value="Unassembled WGS sequence"/>
</dbReference>
<dbReference type="InterPro" id="IPR001461">
    <property type="entry name" value="Aspartic_peptidase_A1"/>
</dbReference>
<dbReference type="Pfam" id="PF00026">
    <property type="entry name" value="Asp"/>
    <property type="match status" value="1"/>
</dbReference>
<organism evidence="3 4">
    <name type="scientific">Meloidogyne enterolobii</name>
    <name type="common">Root-knot nematode worm</name>
    <name type="synonym">Meloidogyne mayaguensis</name>
    <dbReference type="NCBI Taxonomy" id="390850"/>
    <lineage>
        <taxon>Eukaryota</taxon>
        <taxon>Metazoa</taxon>
        <taxon>Ecdysozoa</taxon>
        <taxon>Nematoda</taxon>
        <taxon>Chromadorea</taxon>
        <taxon>Rhabditida</taxon>
        <taxon>Tylenchina</taxon>
        <taxon>Tylenchomorpha</taxon>
        <taxon>Tylenchoidea</taxon>
        <taxon>Meloidogynidae</taxon>
        <taxon>Meloidogyninae</taxon>
        <taxon>Meloidogyne</taxon>
    </lineage>
</organism>
<dbReference type="PROSITE" id="PS51767">
    <property type="entry name" value="PEPTIDASE_A1"/>
    <property type="match status" value="1"/>
</dbReference>
<dbReference type="InterPro" id="IPR033121">
    <property type="entry name" value="PEPTIDASE_A1"/>
</dbReference>
<comment type="caution">
    <text evidence="3">The sequence shown here is derived from an EMBL/GenBank/DDBJ whole genome shotgun (WGS) entry which is preliminary data.</text>
</comment>
<accession>A0A6V7VJX3</accession>
<evidence type="ECO:0000313" key="4">
    <source>
        <dbReference type="Proteomes" id="UP000580250"/>
    </source>
</evidence>
<evidence type="ECO:0000256" key="1">
    <source>
        <dbReference type="ARBA" id="ARBA00007447"/>
    </source>
</evidence>
<protein>
    <recommendedName>
        <fullName evidence="2">Peptidase A1 domain-containing protein</fullName>
    </recommendedName>
</protein>
<evidence type="ECO:0000259" key="2">
    <source>
        <dbReference type="PROSITE" id="PS51767"/>
    </source>
</evidence>